<dbReference type="PROSITE" id="PS51257">
    <property type="entry name" value="PROKAR_LIPOPROTEIN"/>
    <property type="match status" value="1"/>
</dbReference>
<evidence type="ECO:0000256" key="1">
    <source>
        <dbReference type="SAM" id="SignalP"/>
    </source>
</evidence>
<dbReference type="RefSeq" id="WP_243738696.1">
    <property type="nucleotide sequence ID" value="NZ_SNXW01000008.1"/>
</dbReference>
<evidence type="ECO:0000313" key="3">
    <source>
        <dbReference type="Proteomes" id="UP000294593"/>
    </source>
</evidence>
<dbReference type="AlphaFoldDB" id="A0A4R6R608"/>
<keyword evidence="1" id="KW-0732">Signal</keyword>
<name>A0A4R6R608_9BURK</name>
<accession>A0A4R6R608</accession>
<dbReference type="EMBL" id="SNXW01000008">
    <property type="protein sequence ID" value="TDP81262.1"/>
    <property type="molecule type" value="Genomic_DNA"/>
</dbReference>
<sequence length="188" mass="20994">MTHPMPRRRGATRILSAAALALTVALGTGCASAPQPSDYAQQQPKLDFRAYFNGPVSAQGLFTDRDGRVVKRFSVAMMGRWEGQQGVLEEDFTYSDGTRERRVWRLTDLGGGRFEGRADDIVGVAVGESAGNALRWRYTMKVPVDGRVIEFQFDDWMYQMDARTMLNKASMRKFGITVGEVTLSFLKP</sequence>
<dbReference type="Pfam" id="PF12915">
    <property type="entry name" value="DUF3833"/>
    <property type="match status" value="1"/>
</dbReference>
<gene>
    <name evidence="2" type="ORF">EV672_10847</name>
</gene>
<reference evidence="2 3" key="1">
    <citation type="submission" date="2019-03" db="EMBL/GenBank/DDBJ databases">
        <title>Genomic Encyclopedia of Type Strains, Phase IV (KMG-IV): sequencing the most valuable type-strain genomes for metagenomic binning, comparative biology and taxonomic classification.</title>
        <authorList>
            <person name="Goeker M."/>
        </authorList>
    </citation>
    <scope>NUCLEOTIDE SEQUENCE [LARGE SCALE GENOMIC DNA]</scope>
    <source>
        <strain evidence="2 3">DSM 11901</strain>
    </source>
</reference>
<feature type="signal peptide" evidence="1">
    <location>
        <begin position="1"/>
        <end position="33"/>
    </location>
</feature>
<feature type="chain" id="PRO_5020278478" evidence="1">
    <location>
        <begin position="34"/>
        <end position="188"/>
    </location>
</feature>
<protein>
    <submittedName>
        <fullName evidence="2">Uncharacterized protein DUF3833</fullName>
    </submittedName>
</protein>
<dbReference type="Proteomes" id="UP000294593">
    <property type="component" value="Unassembled WGS sequence"/>
</dbReference>
<organism evidence="2 3">
    <name type="scientific">Aquabacterium commune</name>
    <dbReference type="NCBI Taxonomy" id="70586"/>
    <lineage>
        <taxon>Bacteria</taxon>
        <taxon>Pseudomonadati</taxon>
        <taxon>Pseudomonadota</taxon>
        <taxon>Betaproteobacteria</taxon>
        <taxon>Burkholderiales</taxon>
        <taxon>Aquabacterium</taxon>
    </lineage>
</organism>
<comment type="caution">
    <text evidence="2">The sequence shown here is derived from an EMBL/GenBank/DDBJ whole genome shotgun (WGS) entry which is preliminary data.</text>
</comment>
<proteinExistence type="predicted"/>
<evidence type="ECO:0000313" key="2">
    <source>
        <dbReference type="EMBL" id="TDP81262.1"/>
    </source>
</evidence>
<dbReference type="InterPro" id="IPR024409">
    <property type="entry name" value="DUF3833"/>
</dbReference>
<keyword evidence="3" id="KW-1185">Reference proteome</keyword>